<keyword evidence="5 7" id="KW-0460">Magnesium</keyword>
<dbReference type="Pfam" id="PF00408">
    <property type="entry name" value="PGM_PMM_IV"/>
    <property type="match status" value="1"/>
</dbReference>
<dbReference type="Pfam" id="PF02880">
    <property type="entry name" value="PGM_PMM_III"/>
    <property type="match status" value="1"/>
</dbReference>
<evidence type="ECO:0000259" key="8">
    <source>
        <dbReference type="Pfam" id="PF00408"/>
    </source>
</evidence>
<comment type="caution">
    <text evidence="12">The sequence shown here is derived from an EMBL/GenBank/DDBJ whole genome shotgun (WGS) entry which is preliminary data.</text>
</comment>
<keyword evidence="13" id="KW-1185">Reference proteome</keyword>
<feature type="domain" description="Alpha-D-phosphohexomutase alpha/beta/alpha" evidence="9">
    <location>
        <begin position="2"/>
        <end position="127"/>
    </location>
</feature>
<name>A0ABD5RCB9_9EURY</name>
<accession>A0ABD5RCB9</accession>
<dbReference type="PANTHER" id="PTHR43771">
    <property type="entry name" value="PHOSPHOMANNOMUTASE"/>
    <property type="match status" value="1"/>
</dbReference>
<dbReference type="InterPro" id="IPR005845">
    <property type="entry name" value="A-D-PHexomutase_a/b/a-II"/>
</dbReference>
<dbReference type="PRINTS" id="PR00509">
    <property type="entry name" value="PGMPMM"/>
</dbReference>
<feature type="domain" description="Alpha-D-phosphohexomutase alpha/beta/alpha" evidence="10">
    <location>
        <begin position="163"/>
        <end position="245"/>
    </location>
</feature>
<evidence type="ECO:0000259" key="10">
    <source>
        <dbReference type="Pfam" id="PF02879"/>
    </source>
</evidence>
<dbReference type="SUPFAM" id="SSF53738">
    <property type="entry name" value="Phosphoglucomutase, first 3 domains"/>
    <property type="match status" value="3"/>
</dbReference>
<comment type="similarity">
    <text evidence="2 7">Belongs to the phosphohexose mutase family.</text>
</comment>
<dbReference type="NCBIfam" id="TIGR03990">
    <property type="entry name" value="Arch_GlmM"/>
    <property type="match status" value="1"/>
</dbReference>
<evidence type="ECO:0000313" key="12">
    <source>
        <dbReference type="EMBL" id="MFC5367613.1"/>
    </source>
</evidence>
<dbReference type="GO" id="GO:0046872">
    <property type="term" value="F:metal ion binding"/>
    <property type="evidence" value="ECO:0007669"/>
    <property type="project" value="UniProtKB-KW"/>
</dbReference>
<evidence type="ECO:0000256" key="3">
    <source>
        <dbReference type="ARBA" id="ARBA00022553"/>
    </source>
</evidence>
<dbReference type="InterPro" id="IPR005843">
    <property type="entry name" value="A-D-PHexomutase_C"/>
</dbReference>
<dbReference type="InterPro" id="IPR024086">
    <property type="entry name" value="GlmM_arc-type"/>
</dbReference>
<dbReference type="InterPro" id="IPR016055">
    <property type="entry name" value="A-D-PHexomutase_a/b/a-I/II/III"/>
</dbReference>
<dbReference type="Proteomes" id="UP001596201">
    <property type="component" value="Unassembled WGS sequence"/>
</dbReference>
<dbReference type="SUPFAM" id="SSF55957">
    <property type="entry name" value="Phosphoglucomutase, C-terminal domain"/>
    <property type="match status" value="1"/>
</dbReference>
<proteinExistence type="inferred from homology"/>
<dbReference type="RefSeq" id="WP_227229861.1">
    <property type="nucleotide sequence ID" value="NZ_JAJCVJ010000002.1"/>
</dbReference>
<evidence type="ECO:0000256" key="1">
    <source>
        <dbReference type="ARBA" id="ARBA00001946"/>
    </source>
</evidence>
<evidence type="ECO:0000259" key="9">
    <source>
        <dbReference type="Pfam" id="PF02878"/>
    </source>
</evidence>
<dbReference type="InterPro" id="IPR016066">
    <property type="entry name" value="A-D-PHexomutase_CS"/>
</dbReference>
<dbReference type="InterPro" id="IPR005846">
    <property type="entry name" value="A-D-PHexomutase_a/b/a-III"/>
</dbReference>
<dbReference type="PROSITE" id="PS00710">
    <property type="entry name" value="PGM_PMM"/>
    <property type="match status" value="1"/>
</dbReference>
<evidence type="ECO:0000313" key="13">
    <source>
        <dbReference type="Proteomes" id="UP001596201"/>
    </source>
</evidence>
<dbReference type="Gene3D" id="3.40.120.10">
    <property type="entry name" value="Alpha-D-Glucose-1,6-Bisphosphate, subunit A, domain 3"/>
    <property type="match status" value="3"/>
</dbReference>
<sequence>MFGTSGIRGPVGTEITATLASDAGRALASDGYDRVVVARDARESGQMLENALVAGLQECGATAVRLGVQSTPALARAVGWLDADAGVGVTASHNPETDNGLKFWLPSGIAFGPEERDALADRMESGEYDRAAWDGLGDDRRRDLGDRHRAALRERLAGTDGLDGLSVVVDVGNGTGRVTADVLADVGSAVTTLHGQTDGRFPGRESEPTAETCRALRDHVAATDADLGVAHDGDADRTMAVTETGSFVAGDQLLALFGREVAGEGDAVAAPLNTSLAVDDALATVGAEVVRTKVGDVYVADACRDDRVVFGGEPSGAWIWPGQTMCPDGPLAACTLAGMVAAGDTLSALLAGVDTYPIERRSVETTAKSAVVETVADRVRERYDDVQELDGVRVETDDGWFLVRASGTQPLVRITVEGRSRAQTEALSATATELVDEALADVTA</sequence>
<dbReference type="InterPro" id="IPR005841">
    <property type="entry name" value="Alpha-D-phosphohexomutase_SF"/>
</dbReference>
<dbReference type="EMBL" id="JBHSKX010000002">
    <property type="protein sequence ID" value="MFC5367613.1"/>
    <property type="molecule type" value="Genomic_DNA"/>
</dbReference>
<gene>
    <name evidence="12" type="primary">glmM</name>
    <name evidence="12" type="ORF">ACFPJ5_11765</name>
</gene>
<evidence type="ECO:0000256" key="4">
    <source>
        <dbReference type="ARBA" id="ARBA00022723"/>
    </source>
</evidence>
<dbReference type="Pfam" id="PF02878">
    <property type="entry name" value="PGM_PMM_I"/>
    <property type="match status" value="1"/>
</dbReference>
<evidence type="ECO:0000256" key="6">
    <source>
        <dbReference type="ARBA" id="ARBA00023235"/>
    </source>
</evidence>
<dbReference type="InterPro" id="IPR036900">
    <property type="entry name" value="A-D-PHexomutase_C_sf"/>
</dbReference>
<evidence type="ECO:0000256" key="7">
    <source>
        <dbReference type="RuleBase" id="RU004326"/>
    </source>
</evidence>
<reference evidence="12 13" key="1">
    <citation type="journal article" date="2019" name="Int. J. Syst. Evol. Microbiol.">
        <title>The Global Catalogue of Microorganisms (GCM) 10K type strain sequencing project: providing services to taxonomists for standard genome sequencing and annotation.</title>
        <authorList>
            <consortium name="The Broad Institute Genomics Platform"/>
            <consortium name="The Broad Institute Genome Sequencing Center for Infectious Disease"/>
            <person name="Wu L."/>
            <person name="Ma J."/>
        </authorList>
    </citation>
    <scope>NUCLEOTIDE SEQUENCE [LARGE SCALE GENOMIC DNA]</scope>
    <source>
        <strain evidence="12 13">CGMCC 1.12237</strain>
    </source>
</reference>
<dbReference type="InterPro" id="IPR005844">
    <property type="entry name" value="A-D-PHexomutase_a/b/a-I"/>
</dbReference>
<evidence type="ECO:0000256" key="5">
    <source>
        <dbReference type="ARBA" id="ARBA00022842"/>
    </source>
</evidence>
<feature type="domain" description="Alpha-D-phosphohexomutase alpha/beta/alpha" evidence="11">
    <location>
        <begin position="250"/>
        <end position="353"/>
    </location>
</feature>
<organism evidence="12 13">
    <name type="scientific">Salinirubrum litoreum</name>
    <dbReference type="NCBI Taxonomy" id="1126234"/>
    <lineage>
        <taxon>Archaea</taxon>
        <taxon>Methanobacteriati</taxon>
        <taxon>Methanobacteriota</taxon>
        <taxon>Stenosarchaea group</taxon>
        <taxon>Halobacteria</taxon>
        <taxon>Halobacteriales</taxon>
        <taxon>Haloferacaceae</taxon>
        <taxon>Salinirubrum</taxon>
    </lineage>
</organism>
<feature type="domain" description="Alpha-D-phosphohexomutase C-terminal" evidence="8">
    <location>
        <begin position="378"/>
        <end position="429"/>
    </location>
</feature>
<keyword evidence="6 12" id="KW-0413">Isomerase</keyword>
<dbReference type="PANTHER" id="PTHR43771:SF1">
    <property type="entry name" value="PHOSPHOMANNOMUTASE"/>
    <property type="match status" value="1"/>
</dbReference>
<keyword evidence="4 7" id="KW-0479">Metal-binding</keyword>
<evidence type="ECO:0000259" key="11">
    <source>
        <dbReference type="Pfam" id="PF02880"/>
    </source>
</evidence>
<keyword evidence="3" id="KW-0597">Phosphoprotein</keyword>
<dbReference type="AlphaFoldDB" id="A0ABD5RCB9"/>
<dbReference type="GO" id="GO:0008966">
    <property type="term" value="F:phosphoglucosamine mutase activity"/>
    <property type="evidence" value="ECO:0007669"/>
    <property type="project" value="UniProtKB-EC"/>
</dbReference>
<protein>
    <submittedName>
        <fullName evidence="12">Phosphoglucosamine mutase</fullName>
        <ecNumber evidence="12">5.4.2.10</ecNumber>
    </submittedName>
</protein>
<dbReference type="Pfam" id="PF02879">
    <property type="entry name" value="PGM_PMM_II"/>
    <property type="match status" value="1"/>
</dbReference>
<dbReference type="Gene3D" id="3.30.310.50">
    <property type="entry name" value="Alpha-D-phosphohexomutase, C-terminal domain"/>
    <property type="match status" value="1"/>
</dbReference>
<comment type="cofactor">
    <cofactor evidence="1">
        <name>Mg(2+)</name>
        <dbReference type="ChEBI" id="CHEBI:18420"/>
    </cofactor>
</comment>
<dbReference type="EC" id="5.4.2.10" evidence="12"/>
<evidence type="ECO:0000256" key="2">
    <source>
        <dbReference type="ARBA" id="ARBA00010231"/>
    </source>
</evidence>